<dbReference type="InterPro" id="IPR018094">
    <property type="entry name" value="Thymidylate_kinase"/>
</dbReference>
<reference evidence="12 13" key="1">
    <citation type="submission" date="2019-09" db="EMBL/GenBank/DDBJ databases">
        <title>Goodfellowia gen. nov., a new genus of the Pseudonocardineae related to Actinoalloteichus, containing Goodfellowia coeruleoviolacea gen. nov., comb. nov. gen. nov., comb. nov.</title>
        <authorList>
            <person name="Labeda D."/>
        </authorList>
    </citation>
    <scope>NUCLEOTIDE SEQUENCE [LARGE SCALE GENOMIC DNA]</scope>
    <source>
        <strain evidence="12 13">AN110305</strain>
    </source>
</reference>
<accession>A0A5B2XCV4</accession>
<dbReference type="GO" id="GO:0004798">
    <property type="term" value="F:dTMP kinase activity"/>
    <property type="evidence" value="ECO:0007669"/>
    <property type="project" value="UniProtKB-UniRule"/>
</dbReference>
<dbReference type="GO" id="GO:0005829">
    <property type="term" value="C:cytosol"/>
    <property type="evidence" value="ECO:0007669"/>
    <property type="project" value="TreeGrafter"/>
</dbReference>
<dbReference type="HAMAP" id="MF_00165">
    <property type="entry name" value="Thymidylate_kinase"/>
    <property type="match status" value="1"/>
</dbReference>
<keyword evidence="5 10" id="KW-0545">Nucleotide biosynthesis</keyword>
<name>A0A5B2XCV4_9PSEU</name>
<proteinExistence type="inferred from homology"/>
<comment type="caution">
    <text evidence="12">The sequence shown here is derived from an EMBL/GenBank/DDBJ whole genome shotgun (WGS) entry which is preliminary data.</text>
</comment>
<gene>
    <name evidence="10" type="primary">tmk</name>
    <name evidence="12" type="ORF">F0L68_19290</name>
</gene>
<evidence type="ECO:0000256" key="9">
    <source>
        <dbReference type="ARBA" id="ARBA00048743"/>
    </source>
</evidence>
<dbReference type="EC" id="2.7.4.9" evidence="2 10"/>
<dbReference type="AlphaFoldDB" id="A0A5B2XCV4"/>
<comment type="catalytic activity">
    <reaction evidence="9 10">
        <text>dTMP + ATP = dTDP + ADP</text>
        <dbReference type="Rhea" id="RHEA:13517"/>
        <dbReference type="ChEBI" id="CHEBI:30616"/>
        <dbReference type="ChEBI" id="CHEBI:58369"/>
        <dbReference type="ChEBI" id="CHEBI:63528"/>
        <dbReference type="ChEBI" id="CHEBI:456216"/>
        <dbReference type="EC" id="2.7.4.9"/>
    </reaction>
</comment>
<protein>
    <recommendedName>
        <fullName evidence="3 10">Thymidylate kinase</fullName>
        <ecNumber evidence="2 10">2.7.4.9</ecNumber>
    </recommendedName>
    <alternativeName>
        <fullName evidence="10">dTMP kinase</fullName>
    </alternativeName>
</protein>
<evidence type="ECO:0000256" key="5">
    <source>
        <dbReference type="ARBA" id="ARBA00022727"/>
    </source>
</evidence>
<evidence type="ECO:0000256" key="10">
    <source>
        <dbReference type="HAMAP-Rule" id="MF_00165"/>
    </source>
</evidence>
<evidence type="ECO:0000259" key="11">
    <source>
        <dbReference type="Pfam" id="PF02223"/>
    </source>
</evidence>
<comment type="similarity">
    <text evidence="1 10">Belongs to the thymidylate kinase family.</text>
</comment>
<evidence type="ECO:0000256" key="6">
    <source>
        <dbReference type="ARBA" id="ARBA00022741"/>
    </source>
</evidence>
<evidence type="ECO:0000313" key="13">
    <source>
        <dbReference type="Proteomes" id="UP000323454"/>
    </source>
</evidence>
<dbReference type="Pfam" id="PF02223">
    <property type="entry name" value="Thymidylate_kin"/>
    <property type="match status" value="1"/>
</dbReference>
<dbReference type="EMBL" id="VUOB01000033">
    <property type="protein sequence ID" value="KAA2260945.1"/>
    <property type="molecule type" value="Genomic_DNA"/>
</dbReference>
<comment type="function">
    <text evidence="10">Phosphorylation of dTMP to form dTDP in both de novo and salvage pathways of dTTP synthesis.</text>
</comment>
<evidence type="ECO:0000256" key="1">
    <source>
        <dbReference type="ARBA" id="ARBA00009776"/>
    </source>
</evidence>
<evidence type="ECO:0000256" key="8">
    <source>
        <dbReference type="ARBA" id="ARBA00022840"/>
    </source>
</evidence>
<evidence type="ECO:0000256" key="3">
    <source>
        <dbReference type="ARBA" id="ARBA00017144"/>
    </source>
</evidence>
<evidence type="ECO:0000256" key="7">
    <source>
        <dbReference type="ARBA" id="ARBA00022777"/>
    </source>
</evidence>
<keyword evidence="13" id="KW-1185">Reference proteome</keyword>
<dbReference type="GO" id="GO:0006227">
    <property type="term" value="P:dUDP biosynthetic process"/>
    <property type="evidence" value="ECO:0007669"/>
    <property type="project" value="TreeGrafter"/>
</dbReference>
<dbReference type="NCBIfam" id="NF005923">
    <property type="entry name" value="PRK07933.1"/>
    <property type="match status" value="1"/>
</dbReference>
<evidence type="ECO:0000256" key="4">
    <source>
        <dbReference type="ARBA" id="ARBA00022679"/>
    </source>
</evidence>
<dbReference type="Proteomes" id="UP000323454">
    <property type="component" value="Unassembled WGS sequence"/>
</dbReference>
<dbReference type="OrthoDB" id="9774907at2"/>
<dbReference type="GO" id="GO:0006233">
    <property type="term" value="P:dTDP biosynthetic process"/>
    <property type="evidence" value="ECO:0007669"/>
    <property type="project" value="InterPro"/>
</dbReference>
<keyword evidence="6 10" id="KW-0547">Nucleotide-binding</keyword>
<evidence type="ECO:0000313" key="12">
    <source>
        <dbReference type="EMBL" id="KAA2260945.1"/>
    </source>
</evidence>
<keyword evidence="7 10" id="KW-0418">Kinase</keyword>
<reference evidence="12 13" key="2">
    <citation type="submission" date="2019-09" db="EMBL/GenBank/DDBJ databases">
        <authorList>
            <person name="Jin C."/>
        </authorList>
    </citation>
    <scope>NUCLEOTIDE SEQUENCE [LARGE SCALE GENOMIC DNA]</scope>
    <source>
        <strain evidence="12 13">AN110305</strain>
    </source>
</reference>
<dbReference type="InterPro" id="IPR039430">
    <property type="entry name" value="Thymidylate_kin-like_dom"/>
</dbReference>
<comment type="caution">
    <text evidence="10">Lacks conserved residue(s) required for the propagation of feature annotation.</text>
</comment>
<keyword evidence="4 10" id="KW-0808">Transferase</keyword>
<dbReference type="PANTHER" id="PTHR10344:SF4">
    <property type="entry name" value="UMP-CMP KINASE 2, MITOCHONDRIAL"/>
    <property type="match status" value="1"/>
</dbReference>
<dbReference type="PANTHER" id="PTHR10344">
    <property type="entry name" value="THYMIDYLATE KINASE"/>
    <property type="match status" value="1"/>
</dbReference>
<feature type="domain" description="Thymidylate kinase-like" evidence="11">
    <location>
        <begin position="40"/>
        <end position="218"/>
    </location>
</feature>
<organism evidence="12 13">
    <name type="scientific">Solihabitans fulvus</name>
    <dbReference type="NCBI Taxonomy" id="1892852"/>
    <lineage>
        <taxon>Bacteria</taxon>
        <taxon>Bacillati</taxon>
        <taxon>Actinomycetota</taxon>
        <taxon>Actinomycetes</taxon>
        <taxon>Pseudonocardiales</taxon>
        <taxon>Pseudonocardiaceae</taxon>
        <taxon>Solihabitans</taxon>
    </lineage>
</organism>
<dbReference type="InterPro" id="IPR027417">
    <property type="entry name" value="P-loop_NTPase"/>
</dbReference>
<keyword evidence="8 10" id="KW-0067">ATP-binding</keyword>
<dbReference type="GO" id="GO:0006235">
    <property type="term" value="P:dTTP biosynthetic process"/>
    <property type="evidence" value="ECO:0007669"/>
    <property type="project" value="UniProtKB-UniRule"/>
</dbReference>
<dbReference type="GO" id="GO:0005524">
    <property type="term" value="F:ATP binding"/>
    <property type="evidence" value="ECO:0007669"/>
    <property type="project" value="UniProtKB-UniRule"/>
</dbReference>
<dbReference type="SUPFAM" id="SSF52540">
    <property type="entry name" value="P-loop containing nucleoside triphosphate hydrolases"/>
    <property type="match status" value="1"/>
</dbReference>
<sequence length="258" mass="28213">MHRALGRVRVLVCRTGAGRVRTGADAATRRVCRVGKLLVIEGLDGAGKRTLAGALTKELQARGASVTSRAFPRYEEDVHAELVRDALHGRLGDLGDSVHGMAVLYALDRRAAADSLRADLDRHDVVLLDRYVASNAAYGAARLRQDADGEFVAWIRELEIVRFGVPTPDAHLLLRVPTELAADRAARRERADAERVRDNFESDADLQRRCGEVYDGLAERGWLAPWHVLDGSTVLDLGDLAETLTGHRTLNGNASQSH</sequence>
<evidence type="ECO:0000256" key="2">
    <source>
        <dbReference type="ARBA" id="ARBA00012980"/>
    </source>
</evidence>
<dbReference type="CDD" id="cd01672">
    <property type="entry name" value="TMPK"/>
    <property type="match status" value="1"/>
</dbReference>
<dbReference type="Gene3D" id="3.40.50.300">
    <property type="entry name" value="P-loop containing nucleotide triphosphate hydrolases"/>
    <property type="match status" value="1"/>
</dbReference>